<keyword evidence="4 9" id="KW-1133">Transmembrane helix</keyword>
<evidence type="ECO:0000256" key="9">
    <source>
        <dbReference type="SAM" id="Phobius"/>
    </source>
</evidence>
<evidence type="ECO:0000256" key="1">
    <source>
        <dbReference type="ARBA" id="ARBA00004370"/>
    </source>
</evidence>
<gene>
    <name evidence="11" type="ORF">LMI_2668</name>
</gene>
<dbReference type="InterPro" id="IPR023299">
    <property type="entry name" value="ATPase_P-typ_cyto_dom_N"/>
</dbReference>
<dbReference type="InterPro" id="IPR023214">
    <property type="entry name" value="HAD_sf"/>
</dbReference>
<dbReference type="PANTHER" id="PTHR48085:SF5">
    <property type="entry name" value="CADMIUM_ZINC-TRANSPORTING ATPASE HMA4-RELATED"/>
    <property type="match status" value="1"/>
</dbReference>
<name>A0A098GIU4_LEGMI</name>
<evidence type="ECO:0000256" key="8">
    <source>
        <dbReference type="SAM" id="MobiDB-lite"/>
    </source>
</evidence>
<dbReference type="SUPFAM" id="SSF56784">
    <property type="entry name" value="HAD-like"/>
    <property type="match status" value="1"/>
</dbReference>
<feature type="region of interest" description="Disordered" evidence="8">
    <location>
        <begin position="920"/>
        <end position="943"/>
    </location>
</feature>
<dbReference type="KEGG" id="tmc:LMI_2668"/>
<dbReference type="EMBL" id="LN614830">
    <property type="protein sequence ID" value="CEG61922.1"/>
    <property type="molecule type" value="Genomic_DNA"/>
</dbReference>
<comment type="similarity">
    <text evidence="2">Belongs to the cation transport ATPase (P-type) (TC 3.A.3) family. Type IB subfamily.</text>
</comment>
<dbReference type="GO" id="GO:0016463">
    <property type="term" value="F:P-type zinc transporter activity"/>
    <property type="evidence" value="ECO:0007669"/>
    <property type="project" value="UniProtKB-EC"/>
</dbReference>
<feature type="transmembrane region" description="Helical" evidence="9">
    <location>
        <begin position="431"/>
        <end position="453"/>
    </location>
</feature>
<dbReference type="InterPro" id="IPR018303">
    <property type="entry name" value="ATPase_P-typ_P_site"/>
</dbReference>
<dbReference type="Gene3D" id="3.40.50.1000">
    <property type="entry name" value="HAD superfamily/HAD-like"/>
    <property type="match status" value="1"/>
</dbReference>
<organism evidence="11 12">
    <name type="scientific">Legionella micdadei</name>
    <name type="common">Tatlockia micdadei</name>
    <dbReference type="NCBI Taxonomy" id="451"/>
    <lineage>
        <taxon>Bacteria</taxon>
        <taxon>Pseudomonadati</taxon>
        <taxon>Pseudomonadota</taxon>
        <taxon>Gammaproteobacteria</taxon>
        <taxon>Legionellales</taxon>
        <taxon>Legionellaceae</taxon>
        <taxon>Legionella</taxon>
    </lineage>
</organism>
<dbReference type="Gene3D" id="3.40.1110.10">
    <property type="entry name" value="Calcium-transporting ATPase, cytoplasmic domain N"/>
    <property type="match status" value="1"/>
</dbReference>
<feature type="transmembrane region" description="Helical" evidence="9">
    <location>
        <begin position="806"/>
        <end position="831"/>
    </location>
</feature>
<reference evidence="12" key="1">
    <citation type="submission" date="2014-09" db="EMBL/GenBank/DDBJ databases">
        <authorList>
            <person name="Gomez-Valero L."/>
        </authorList>
    </citation>
    <scope>NUCLEOTIDE SEQUENCE [LARGE SCALE GENOMIC DNA]</scope>
    <source>
        <strain evidence="12">ATCC33218</strain>
    </source>
</reference>
<dbReference type="GO" id="GO:0015086">
    <property type="term" value="F:cadmium ion transmembrane transporter activity"/>
    <property type="evidence" value="ECO:0007669"/>
    <property type="project" value="TreeGrafter"/>
</dbReference>
<dbReference type="InterPro" id="IPR001757">
    <property type="entry name" value="P_typ_ATPase"/>
</dbReference>
<dbReference type="OrthoDB" id="9814270at2"/>
<dbReference type="SUPFAM" id="SSF81653">
    <property type="entry name" value="Calcium ATPase, transduction domain A"/>
    <property type="match status" value="1"/>
</dbReference>
<keyword evidence="11" id="KW-0378">Hydrolase</keyword>
<evidence type="ECO:0000256" key="6">
    <source>
        <dbReference type="ARBA" id="ARBA00039097"/>
    </source>
</evidence>
<dbReference type="PANTHER" id="PTHR48085">
    <property type="entry name" value="CADMIUM/ZINC-TRANSPORTING ATPASE HMA2-RELATED"/>
    <property type="match status" value="1"/>
</dbReference>
<evidence type="ECO:0000256" key="5">
    <source>
        <dbReference type="ARBA" id="ARBA00023136"/>
    </source>
</evidence>
<dbReference type="Pfam" id="PF00702">
    <property type="entry name" value="Hydrolase"/>
    <property type="match status" value="1"/>
</dbReference>
<protein>
    <recommendedName>
        <fullName evidence="6">P-type Zn(2+) transporter</fullName>
        <ecNumber evidence="6">7.2.2.12</ecNumber>
    </recommendedName>
</protein>
<evidence type="ECO:0000256" key="4">
    <source>
        <dbReference type="ARBA" id="ARBA00022989"/>
    </source>
</evidence>
<dbReference type="PRINTS" id="PR00119">
    <property type="entry name" value="CATATPASE"/>
</dbReference>
<dbReference type="InterPro" id="IPR059000">
    <property type="entry name" value="ATPase_P-type_domA"/>
</dbReference>
<dbReference type="NCBIfam" id="TIGR01494">
    <property type="entry name" value="ATPase_P-type"/>
    <property type="match status" value="1"/>
</dbReference>
<keyword evidence="3 9" id="KW-0812">Transmembrane</keyword>
<dbReference type="GO" id="GO:0016020">
    <property type="term" value="C:membrane"/>
    <property type="evidence" value="ECO:0007669"/>
    <property type="project" value="UniProtKB-SubCell"/>
</dbReference>
<feature type="transmembrane region" description="Helical" evidence="9">
    <location>
        <begin position="174"/>
        <end position="197"/>
    </location>
</feature>
<feature type="transmembrane region" description="Helical" evidence="9">
    <location>
        <begin position="742"/>
        <end position="761"/>
    </location>
</feature>
<dbReference type="HOGENOM" id="CLU_309901_0_0_6"/>
<dbReference type="GO" id="GO:0016887">
    <property type="term" value="F:ATP hydrolysis activity"/>
    <property type="evidence" value="ECO:0007669"/>
    <property type="project" value="InterPro"/>
</dbReference>
<comment type="catalytic activity">
    <reaction evidence="7">
        <text>Zn(2+)(in) + ATP + H2O = Zn(2+)(out) + ADP + phosphate + H(+)</text>
        <dbReference type="Rhea" id="RHEA:20621"/>
        <dbReference type="ChEBI" id="CHEBI:15377"/>
        <dbReference type="ChEBI" id="CHEBI:15378"/>
        <dbReference type="ChEBI" id="CHEBI:29105"/>
        <dbReference type="ChEBI" id="CHEBI:30616"/>
        <dbReference type="ChEBI" id="CHEBI:43474"/>
        <dbReference type="ChEBI" id="CHEBI:456216"/>
        <dbReference type="EC" id="7.2.2.12"/>
    </reaction>
</comment>
<feature type="transmembrane region" description="Helical" evidence="9">
    <location>
        <begin position="203"/>
        <end position="225"/>
    </location>
</feature>
<feature type="transmembrane region" description="Helical" evidence="9">
    <location>
        <begin position="401"/>
        <end position="425"/>
    </location>
</feature>
<proteinExistence type="inferred from homology"/>
<dbReference type="Pfam" id="PF00122">
    <property type="entry name" value="E1-E2_ATPase"/>
    <property type="match status" value="1"/>
</dbReference>
<dbReference type="InterPro" id="IPR036412">
    <property type="entry name" value="HAD-like_sf"/>
</dbReference>
<evidence type="ECO:0000256" key="2">
    <source>
        <dbReference type="ARBA" id="ARBA00006024"/>
    </source>
</evidence>
<sequence length="943" mass="103958">MAKKIILQKKILIQGIMCHAGCGNTVHYILTDVFEDFKKQARLPKDAELHIYPQPDELGIHSLEIKIKGEEEFLLQENLETTFLDELDTRLKEAEGPQIITDLRESQSESSGKTNWINILVNFLSMGAIIALWLAFPPSLPLTIALTTLSFLTTAFTAREYLINFFRNLRNKNFANMTTTISFGWFLSLAHTLYHAIHMPLISSFPMAFMGLIMPIMLITIINGMDEIKRIVLNKSKKMRLKGMESLFPQMENEYDCYQLSASEQESLAKLMGSAHDPEQFLEATQGLFTSEKLAQENTDELKEGMCIVVKRGECFPVDCVLIRGDTIIDASILSGESQLDKTVLNSIPAGAINLGRTVTVYAKKDAYGSTINKILFRANRARENTPPETTSKFTYLYTGLIFAGIIASVAAPLALGILTVPLLLQNVMGILFAVCPCTIAIAHQLPNLLSIFHRGNKGIHLRDETVCGRTDGIHTLVFDKTGTLTTGNSTVAHFEGISEALWERIYLLEKKHGGGHPIAKAITHYWKNKPTSLFAEVKDEVLDAKNRGLSANVQGVKIHIGNADYFRQADIAIPKIEIPPGVTPIYIGENNVYQGVIFIRHEPRKGIEKILKRLKEQKVNLIMLTGDSESSARGFNHQIGSLFDEENIHAAQTPQDKENFLSQFMAKTDNPRGVWFVGDGLNDAPCARIVSDKGGVSCAITPNDKAAFFTDISLNGSLKYLFQHNKLNLFLKKNILQNQWLLAYSSVAFLAFIISFSIAGIAVTPLIPLTIMLSTTFLALFNSYRVRLSIDSALDKNTSWPKRLLASDLSIGLIVGATSLLIGAVLIATIATGGLALPVVFTAGAALAVSSTCVLAGATLFGLFSLLVASHLFVNNCMDNSADGEAVNPTVYSEKKSRLQSPVEHDSSFSFGLTQHLRNRSPELPNEHDTLLTSSTSQSLQW</sequence>
<evidence type="ECO:0000256" key="7">
    <source>
        <dbReference type="ARBA" id="ARBA00047308"/>
    </source>
</evidence>
<feature type="compositionally biased region" description="Low complexity" evidence="8">
    <location>
        <begin position="932"/>
        <end position="943"/>
    </location>
</feature>
<dbReference type="InterPro" id="IPR008250">
    <property type="entry name" value="ATPase_P-typ_transduc_dom_A_sf"/>
</dbReference>
<dbReference type="Proteomes" id="UP000032414">
    <property type="component" value="Chromosome I"/>
</dbReference>
<dbReference type="RefSeq" id="WP_052679570.1">
    <property type="nucleotide sequence ID" value="NZ_CP020614.1"/>
</dbReference>
<dbReference type="EC" id="7.2.2.12" evidence="6"/>
<comment type="subcellular location">
    <subcellularLocation>
        <location evidence="1">Membrane</location>
    </subcellularLocation>
</comment>
<dbReference type="AlphaFoldDB" id="A0A098GIU4"/>
<evidence type="ECO:0000313" key="12">
    <source>
        <dbReference type="Proteomes" id="UP000032414"/>
    </source>
</evidence>
<feature type="transmembrane region" description="Helical" evidence="9">
    <location>
        <begin position="116"/>
        <end position="136"/>
    </location>
</feature>
<feature type="transmembrane region" description="Helical" evidence="9">
    <location>
        <begin position="767"/>
        <end position="785"/>
    </location>
</feature>
<dbReference type="STRING" id="451.B6N58_02870"/>
<evidence type="ECO:0000259" key="10">
    <source>
        <dbReference type="Pfam" id="PF00122"/>
    </source>
</evidence>
<evidence type="ECO:0000313" key="11">
    <source>
        <dbReference type="EMBL" id="CEG61922.1"/>
    </source>
</evidence>
<feature type="transmembrane region" description="Helical" evidence="9">
    <location>
        <begin position="837"/>
        <end position="870"/>
    </location>
</feature>
<dbReference type="GO" id="GO:0005524">
    <property type="term" value="F:ATP binding"/>
    <property type="evidence" value="ECO:0007669"/>
    <property type="project" value="InterPro"/>
</dbReference>
<feature type="transmembrane region" description="Helical" evidence="9">
    <location>
        <begin position="142"/>
        <end position="162"/>
    </location>
</feature>
<dbReference type="Gene3D" id="2.70.150.10">
    <property type="entry name" value="Calcium-transporting ATPase, cytoplasmic transduction domain A"/>
    <property type="match status" value="1"/>
</dbReference>
<dbReference type="PROSITE" id="PS00154">
    <property type="entry name" value="ATPASE_E1_E2"/>
    <property type="match status" value="1"/>
</dbReference>
<keyword evidence="5 9" id="KW-0472">Membrane</keyword>
<accession>A0A098GIU4</accession>
<dbReference type="InterPro" id="IPR051014">
    <property type="entry name" value="Cation_Transport_ATPase_IB"/>
</dbReference>
<feature type="domain" description="P-type ATPase A" evidence="10">
    <location>
        <begin position="291"/>
        <end position="376"/>
    </location>
</feature>
<evidence type="ECO:0000256" key="3">
    <source>
        <dbReference type="ARBA" id="ARBA00022692"/>
    </source>
</evidence>